<evidence type="ECO:0000256" key="1">
    <source>
        <dbReference type="SAM" id="MobiDB-lite"/>
    </source>
</evidence>
<dbReference type="EMBL" id="JBHSTQ010000004">
    <property type="protein sequence ID" value="MFC6386079.1"/>
    <property type="molecule type" value="Genomic_DNA"/>
</dbReference>
<dbReference type="Proteomes" id="UP001596267">
    <property type="component" value="Unassembled WGS sequence"/>
</dbReference>
<dbReference type="PROSITE" id="PS51257">
    <property type="entry name" value="PROKAR_LIPOPROTEIN"/>
    <property type="match status" value="1"/>
</dbReference>
<evidence type="ECO:0000313" key="3">
    <source>
        <dbReference type="EMBL" id="MFC6386079.1"/>
    </source>
</evidence>
<sequence length="256" mass="27511">MKKTLITLFLVTALILSGCGNQEDNAYDQAMKKGQAALVSKDYERAAKYFKVALSHKKKDKKATVLATQTTDFLIAKSFMNQPDQAIKALNAVILQKNGSGALRKAARAMRDKLIAANQKKQTQEPSASTSQVTTSDESSNSSSDSSVGNTDESTSTTSSTSSSQTGKSSTSSSALITQQKAEAAVIKAAGYTPDQVYIDTTDEGAYYSMELRENHTNDSAADPDTAPSAGFFRYYKNSGKITKLDLLSNTYKSVK</sequence>
<dbReference type="RefSeq" id="WP_253053038.1">
    <property type="nucleotide sequence ID" value="NZ_JAMXWN010000003.1"/>
</dbReference>
<feature type="compositionally biased region" description="Low complexity" evidence="1">
    <location>
        <begin position="131"/>
        <end position="174"/>
    </location>
</feature>
<name>A0ABW1WD22_9BACL</name>
<dbReference type="InterPro" id="IPR011990">
    <property type="entry name" value="TPR-like_helical_dom_sf"/>
</dbReference>
<evidence type="ECO:0000313" key="4">
    <source>
        <dbReference type="Proteomes" id="UP001596267"/>
    </source>
</evidence>
<keyword evidence="2" id="KW-0732">Signal</keyword>
<feature type="chain" id="PRO_5047186426" description="Lipoprotein" evidence="2">
    <location>
        <begin position="23"/>
        <end position="256"/>
    </location>
</feature>
<evidence type="ECO:0008006" key="5">
    <source>
        <dbReference type="Google" id="ProtNLM"/>
    </source>
</evidence>
<feature type="signal peptide" evidence="2">
    <location>
        <begin position="1"/>
        <end position="22"/>
    </location>
</feature>
<proteinExistence type="predicted"/>
<organism evidence="3 4">
    <name type="scientific">Sporolactobacillus kofuensis</name>
    <dbReference type="NCBI Taxonomy" id="269672"/>
    <lineage>
        <taxon>Bacteria</taxon>
        <taxon>Bacillati</taxon>
        <taxon>Bacillota</taxon>
        <taxon>Bacilli</taxon>
        <taxon>Bacillales</taxon>
        <taxon>Sporolactobacillaceae</taxon>
        <taxon>Sporolactobacillus</taxon>
    </lineage>
</organism>
<feature type="compositionally biased region" description="Polar residues" evidence="1">
    <location>
        <begin position="119"/>
        <end position="130"/>
    </location>
</feature>
<accession>A0ABW1WD22</accession>
<reference evidence="4" key="1">
    <citation type="journal article" date="2019" name="Int. J. Syst. Evol. Microbiol.">
        <title>The Global Catalogue of Microorganisms (GCM) 10K type strain sequencing project: providing services to taxonomists for standard genome sequencing and annotation.</title>
        <authorList>
            <consortium name="The Broad Institute Genomics Platform"/>
            <consortium name="The Broad Institute Genome Sequencing Center for Infectious Disease"/>
            <person name="Wu L."/>
            <person name="Ma J."/>
        </authorList>
    </citation>
    <scope>NUCLEOTIDE SEQUENCE [LARGE SCALE GENOMIC DNA]</scope>
    <source>
        <strain evidence="4">CCUG 42001</strain>
    </source>
</reference>
<evidence type="ECO:0000256" key="2">
    <source>
        <dbReference type="SAM" id="SignalP"/>
    </source>
</evidence>
<gene>
    <name evidence="3" type="ORF">ACFP7A_05665</name>
</gene>
<keyword evidence="4" id="KW-1185">Reference proteome</keyword>
<feature type="region of interest" description="Disordered" evidence="1">
    <location>
        <begin position="117"/>
        <end position="174"/>
    </location>
</feature>
<dbReference type="SUPFAM" id="SSF48452">
    <property type="entry name" value="TPR-like"/>
    <property type="match status" value="1"/>
</dbReference>
<comment type="caution">
    <text evidence="3">The sequence shown here is derived from an EMBL/GenBank/DDBJ whole genome shotgun (WGS) entry which is preliminary data.</text>
</comment>
<protein>
    <recommendedName>
        <fullName evidence="5">Lipoprotein</fullName>
    </recommendedName>
</protein>